<evidence type="ECO:0000259" key="1">
    <source>
        <dbReference type="Pfam" id="PF05685"/>
    </source>
</evidence>
<proteinExistence type="predicted"/>
<dbReference type="SUPFAM" id="SSF52980">
    <property type="entry name" value="Restriction endonuclease-like"/>
    <property type="match status" value="1"/>
</dbReference>
<dbReference type="PANTHER" id="PTHR36558">
    <property type="entry name" value="GLR1098 PROTEIN"/>
    <property type="match status" value="1"/>
</dbReference>
<dbReference type="AlphaFoldDB" id="A0A455SCV9"/>
<evidence type="ECO:0000313" key="2">
    <source>
        <dbReference type="EMBL" id="BBH86287.1"/>
    </source>
</evidence>
<dbReference type="InterPro" id="IPR011335">
    <property type="entry name" value="Restrct_endonuc-II-like"/>
</dbReference>
<dbReference type="Pfam" id="PF05685">
    <property type="entry name" value="Uma2"/>
    <property type="match status" value="1"/>
</dbReference>
<dbReference type="CDD" id="cd06260">
    <property type="entry name" value="DUF820-like"/>
    <property type="match status" value="1"/>
</dbReference>
<dbReference type="InterPro" id="IPR008538">
    <property type="entry name" value="Uma2"/>
</dbReference>
<protein>
    <recommendedName>
        <fullName evidence="1">Putative restriction endonuclease domain-containing protein</fullName>
    </recommendedName>
</protein>
<feature type="domain" description="Putative restriction endonuclease" evidence="1">
    <location>
        <begin position="4"/>
        <end position="51"/>
    </location>
</feature>
<dbReference type="Gene3D" id="3.90.1570.10">
    <property type="entry name" value="tt1808, chain A"/>
    <property type="match status" value="1"/>
</dbReference>
<organism evidence="2">
    <name type="scientific">Thermosporothrix sp. COM3</name>
    <dbReference type="NCBI Taxonomy" id="2490863"/>
    <lineage>
        <taxon>Bacteria</taxon>
        <taxon>Bacillati</taxon>
        <taxon>Chloroflexota</taxon>
        <taxon>Ktedonobacteria</taxon>
        <taxon>Ktedonobacterales</taxon>
        <taxon>Thermosporotrichaceae</taxon>
        <taxon>Thermosporothrix</taxon>
    </lineage>
</organism>
<dbReference type="EMBL" id="AP019376">
    <property type="protein sequence ID" value="BBH86287.1"/>
    <property type="molecule type" value="Genomic_DNA"/>
</dbReference>
<accession>A0A455SCV9</accession>
<dbReference type="PANTHER" id="PTHR36558:SF1">
    <property type="entry name" value="RESTRICTION ENDONUCLEASE DOMAIN-CONTAINING PROTEIN-RELATED"/>
    <property type="match status" value="1"/>
</dbReference>
<dbReference type="InterPro" id="IPR012296">
    <property type="entry name" value="Nuclease_put_TT1808"/>
</dbReference>
<reference evidence="2" key="1">
    <citation type="submission" date="2018-12" db="EMBL/GenBank/DDBJ databases">
        <title>Novel natural products biosynthetic potential of the class Ktedonobacteria.</title>
        <authorList>
            <person name="Zheng Y."/>
            <person name="Saitou A."/>
            <person name="Wang C.M."/>
            <person name="Toyoda A."/>
            <person name="Minakuchi Y."/>
            <person name="Sekiguchi Y."/>
            <person name="Ueda K."/>
            <person name="Takano H."/>
            <person name="Sakai Y."/>
            <person name="Yokota A."/>
            <person name="Yabe S."/>
        </authorList>
    </citation>
    <scope>NUCLEOTIDE SEQUENCE</scope>
    <source>
        <strain evidence="2">COM3</strain>
    </source>
</reference>
<sequence>MQLAASRYVYPDVTVSCAERDWQEQEDTIQAPRLVIEVLSPSTEAYDRGKKSGVPFHRSVSIVKCDRTRK</sequence>
<gene>
    <name evidence="2" type="ORF">KTC_10380</name>
</gene>
<name>A0A455SCV9_9CHLR</name>